<dbReference type="RefSeq" id="WP_075739657.1">
    <property type="nucleotide sequence ID" value="NZ_CP016076.1"/>
</dbReference>
<dbReference type="AlphaFoldDB" id="A0AAC9LBX6"/>
<evidence type="ECO:0000313" key="1">
    <source>
        <dbReference type="EMBL" id="APU13585.1"/>
    </source>
</evidence>
<dbReference type="Proteomes" id="UP000185511">
    <property type="component" value="Chromosome"/>
</dbReference>
<organism evidence="1 2">
    <name type="scientific">Actinoalloteichus fjordicus</name>
    <dbReference type="NCBI Taxonomy" id="1612552"/>
    <lineage>
        <taxon>Bacteria</taxon>
        <taxon>Bacillati</taxon>
        <taxon>Actinomycetota</taxon>
        <taxon>Actinomycetes</taxon>
        <taxon>Pseudonocardiales</taxon>
        <taxon>Pseudonocardiaceae</taxon>
        <taxon>Actinoalloteichus</taxon>
    </lineage>
</organism>
<proteinExistence type="predicted"/>
<dbReference type="InterPro" id="IPR032710">
    <property type="entry name" value="NTF2-like_dom_sf"/>
</dbReference>
<dbReference type="KEGG" id="acad:UA74_07580"/>
<gene>
    <name evidence="1" type="ORF">UA74_07580</name>
</gene>
<sequence length="154" mass="17749">MTVASVDTVLTDTAVRRLVHDWFEARDRHDHVDNLLRLLTGAGLVLHFPQHTLRSHDDVRSWYEDEILSTYFDEVHEIADIGVQLTSPLHAEVSIRVNWQSRVWRSPKASSTWLGFDSLEHWSVVLQDGMPRIRTYTVRDFTPMPGSASLRADD</sequence>
<keyword evidence="2" id="KW-1185">Reference proteome</keyword>
<protein>
    <submittedName>
        <fullName evidence="1">Uncharacterized protein</fullName>
    </submittedName>
</protein>
<name>A0AAC9LBX6_9PSEU</name>
<reference evidence="2" key="1">
    <citation type="submission" date="2016-06" db="EMBL/GenBank/DDBJ databases">
        <title>Complete genome sequence of Actinoalloteichus fjordicus DSM 46855 (=ADI127-17), type strain of the new species Actinoalloteichus fjordicus.</title>
        <authorList>
            <person name="Ruckert C."/>
            <person name="Nouioui I."/>
            <person name="Willmese J."/>
            <person name="van Wezel G."/>
            <person name="Klenk H.-P."/>
            <person name="Kalinowski J."/>
            <person name="Zotchev S.B."/>
        </authorList>
    </citation>
    <scope>NUCLEOTIDE SEQUENCE [LARGE SCALE GENOMIC DNA]</scope>
    <source>
        <strain evidence="2">ADI127-7</strain>
    </source>
</reference>
<dbReference type="SUPFAM" id="SSF54427">
    <property type="entry name" value="NTF2-like"/>
    <property type="match status" value="1"/>
</dbReference>
<dbReference type="EMBL" id="CP016076">
    <property type="protein sequence ID" value="APU13585.1"/>
    <property type="molecule type" value="Genomic_DNA"/>
</dbReference>
<evidence type="ECO:0000313" key="2">
    <source>
        <dbReference type="Proteomes" id="UP000185511"/>
    </source>
</evidence>
<accession>A0AAC9LBX6</accession>